<dbReference type="SMART" id="SM00487">
    <property type="entry name" value="DEXDc"/>
    <property type="match status" value="1"/>
</dbReference>
<comment type="similarity">
    <text evidence="1 15">Belongs to the helicase family. RecG subfamily.</text>
</comment>
<dbReference type="EC" id="5.6.2.4" evidence="13 15"/>
<dbReference type="Gene3D" id="2.40.50.140">
    <property type="entry name" value="Nucleic acid-binding proteins"/>
    <property type="match status" value="1"/>
</dbReference>
<dbReference type="NCBIfam" id="TIGR00643">
    <property type="entry name" value="recG"/>
    <property type="match status" value="1"/>
</dbReference>
<keyword evidence="6 15" id="KW-0347">Helicase</keyword>
<dbReference type="Gene3D" id="3.40.50.300">
    <property type="entry name" value="P-loop containing nucleotide triphosphate hydrolases"/>
    <property type="match status" value="2"/>
</dbReference>
<keyword evidence="9 15" id="KW-0233">DNA recombination</keyword>
<dbReference type="InterPro" id="IPR045562">
    <property type="entry name" value="RecG_dom3_C"/>
</dbReference>
<proteinExistence type="inferred from homology"/>
<dbReference type="Pfam" id="PF17191">
    <property type="entry name" value="RecG_wedge"/>
    <property type="match status" value="1"/>
</dbReference>
<evidence type="ECO:0000256" key="5">
    <source>
        <dbReference type="ARBA" id="ARBA00022801"/>
    </source>
</evidence>
<dbReference type="EMBL" id="DVHM01000189">
    <property type="protein sequence ID" value="HIR71831.1"/>
    <property type="molecule type" value="Genomic_DNA"/>
</dbReference>
<name>A0A9D1EC08_9FIRM</name>
<evidence type="ECO:0000259" key="16">
    <source>
        <dbReference type="PROSITE" id="PS51192"/>
    </source>
</evidence>
<evidence type="ECO:0000313" key="18">
    <source>
        <dbReference type="EMBL" id="HIR71831.1"/>
    </source>
</evidence>
<dbReference type="InterPro" id="IPR011545">
    <property type="entry name" value="DEAD/DEAH_box_helicase_dom"/>
</dbReference>
<evidence type="ECO:0000256" key="14">
    <source>
        <dbReference type="ARBA" id="ARBA00048988"/>
    </source>
</evidence>
<sequence>MRLEASIQEIKGIGEKTKQLFAKIGVYTVGDILLHFPRTYQQFPEPLASGETAGEGESACAIRGILHQVPLVRRGKRMEITVATAYRQEAEPVELIWYRMPYLRSQLKPKIPYIFYGKLLTEKGRQKMEQCAVYNEGQYAALRESLQPIYGLTKGLTNQMVKKTVSQALDAVEFPADLLPGFVVEREKFPGEEQAYREIHFPETFDRLLEARNRLVYEEFFYFLLCSQLQQQNQSAVKNNWTFPPVAKDDLVERTAAALPYELTAGQRESLDSLRQDLRGAFVSQRLIQGDVGSGKTVVAFLAMLDAVSQGYQAAIMAPTEVLARQHAQTFGQMLEEYGLPYEVVCLVGSMTAREKRMAREKIAGEDGLFVVGTHALIQDAVDFRQLALVITDEQHRFGVRQRETLTKKGASCPHTAVMSATPIPRTLAMILYSNMRISLIRELPANRLPIKTCAVKTEKRPTAYRFIEREIERGHQAYVICPLVEASEKTEAENVLEYGEKLRAFYGGKISVGILHGKMKPAEKNRIMESFAAGEIQVLVSTTVVEVGVNVPNATVILIENANRFGLAALHQLRGRVGRGKDQSYCILMDSFKGEKVAKRLEILNQSNDGFYIAEQDLKLRGPGDLFGVRQSGDFNFRIADIIQDAGWLQKAAADVEKLLKEDPGLVEHSHLHEYARSFMERNTYVL</sequence>
<dbReference type="Pfam" id="PF19833">
    <property type="entry name" value="RecG_dom3_C"/>
    <property type="match status" value="1"/>
</dbReference>
<comment type="catalytic activity">
    <reaction evidence="14 15">
        <text>ATP + H2O = ADP + phosphate + H(+)</text>
        <dbReference type="Rhea" id="RHEA:13065"/>
        <dbReference type="ChEBI" id="CHEBI:15377"/>
        <dbReference type="ChEBI" id="CHEBI:15378"/>
        <dbReference type="ChEBI" id="CHEBI:30616"/>
        <dbReference type="ChEBI" id="CHEBI:43474"/>
        <dbReference type="ChEBI" id="CHEBI:456216"/>
        <dbReference type="EC" id="5.6.2.4"/>
    </reaction>
</comment>
<evidence type="ECO:0000256" key="13">
    <source>
        <dbReference type="ARBA" id="ARBA00034808"/>
    </source>
</evidence>
<evidence type="ECO:0000256" key="15">
    <source>
        <dbReference type="RuleBase" id="RU363016"/>
    </source>
</evidence>
<dbReference type="InterPro" id="IPR012340">
    <property type="entry name" value="NA-bd_OB-fold"/>
</dbReference>
<dbReference type="PROSITE" id="PS51194">
    <property type="entry name" value="HELICASE_CTER"/>
    <property type="match status" value="1"/>
</dbReference>
<dbReference type="InterPro" id="IPR014001">
    <property type="entry name" value="Helicase_ATP-bd"/>
</dbReference>
<evidence type="ECO:0000259" key="17">
    <source>
        <dbReference type="PROSITE" id="PS51194"/>
    </source>
</evidence>
<keyword evidence="7 15" id="KW-0067">ATP-binding</keyword>
<dbReference type="InterPro" id="IPR004609">
    <property type="entry name" value="ATP-dep_DNA_helicase_RecG"/>
</dbReference>
<keyword evidence="11" id="KW-0413">Isomerase</keyword>
<evidence type="ECO:0000313" key="19">
    <source>
        <dbReference type="Proteomes" id="UP000823912"/>
    </source>
</evidence>
<dbReference type="InterPro" id="IPR027417">
    <property type="entry name" value="P-loop_NTPase"/>
</dbReference>
<dbReference type="AlphaFoldDB" id="A0A9D1EC08"/>
<dbReference type="GO" id="GO:0006310">
    <property type="term" value="P:DNA recombination"/>
    <property type="evidence" value="ECO:0007669"/>
    <property type="project" value="UniProtKB-UniRule"/>
</dbReference>
<comment type="function">
    <text evidence="15">Plays a critical role in recombination and DNA repair. Helps process Holliday junction intermediates to mature products by catalyzing branch migration. Has replication fork regression activity, unwinds stalled or blocked replication forks to make a HJ that can be resolved. Has a DNA unwinding activity characteristic of a DNA helicase with 3'-5' polarity.</text>
</comment>
<dbReference type="GO" id="GO:0006281">
    <property type="term" value="P:DNA repair"/>
    <property type="evidence" value="ECO:0007669"/>
    <property type="project" value="UniProtKB-UniRule"/>
</dbReference>
<dbReference type="PROSITE" id="PS51192">
    <property type="entry name" value="HELICASE_ATP_BIND_1"/>
    <property type="match status" value="1"/>
</dbReference>
<keyword evidence="8" id="KW-0238">DNA-binding</keyword>
<evidence type="ECO:0000256" key="2">
    <source>
        <dbReference type="ARBA" id="ARBA00017846"/>
    </source>
</evidence>
<keyword evidence="4 15" id="KW-0227">DNA damage</keyword>
<dbReference type="GO" id="GO:0043138">
    <property type="term" value="F:3'-5' DNA helicase activity"/>
    <property type="evidence" value="ECO:0007669"/>
    <property type="project" value="UniProtKB-EC"/>
</dbReference>
<dbReference type="GO" id="GO:0003677">
    <property type="term" value="F:DNA binding"/>
    <property type="evidence" value="ECO:0007669"/>
    <property type="project" value="UniProtKB-KW"/>
</dbReference>
<evidence type="ECO:0000256" key="4">
    <source>
        <dbReference type="ARBA" id="ARBA00022763"/>
    </source>
</evidence>
<dbReference type="NCBIfam" id="NF008165">
    <property type="entry name" value="PRK10917.1-3"/>
    <property type="match status" value="1"/>
</dbReference>
<evidence type="ECO:0000256" key="9">
    <source>
        <dbReference type="ARBA" id="ARBA00023172"/>
    </source>
</evidence>
<comment type="caution">
    <text evidence="18">The sequence shown here is derived from an EMBL/GenBank/DDBJ whole genome shotgun (WGS) entry which is preliminary data.</text>
</comment>
<comment type="catalytic activity">
    <reaction evidence="12 15">
        <text>Couples ATP hydrolysis with the unwinding of duplex DNA by translocating in the 3'-5' direction.</text>
        <dbReference type="EC" id="5.6.2.4"/>
    </reaction>
</comment>
<organism evidence="18 19">
    <name type="scientific">Candidatus Pullilachnospira gallistercoris</name>
    <dbReference type="NCBI Taxonomy" id="2840911"/>
    <lineage>
        <taxon>Bacteria</taxon>
        <taxon>Bacillati</taxon>
        <taxon>Bacillota</taxon>
        <taxon>Clostridia</taxon>
        <taxon>Lachnospirales</taxon>
        <taxon>Lachnospiraceae</taxon>
        <taxon>Lachnospiraceae incertae sedis</taxon>
        <taxon>Candidatus Pullilachnospira</taxon>
    </lineage>
</organism>
<evidence type="ECO:0000256" key="12">
    <source>
        <dbReference type="ARBA" id="ARBA00034617"/>
    </source>
</evidence>
<evidence type="ECO:0000256" key="7">
    <source>
        <dbReference type="ARBA" id="ARBA00022840"/>
    </source>
</evidence>
<accession>A0A9D1EC08</accession>
<feature type="domain" description="Helicase C-terminal" evidence="17">
    <location>
        <begin position="450"/>
        <end position="620"/>
    </location>
</feature>
<keyword evidence="5 15" id="KW-0378">Hydrolase</keyword>
<dbReference type="GO" id="GO:0005524">
    <property type="term" value="F:ATP binding"/>
    <property type="evidence" value="ECO:0007669"/>
    <property type="project" value="UniProtKB-KW"/>
</dbReference>
<reference evidence="18" key="1">
    <citation type="submission" date="2020-10" db="EMBL/GenBank/DDBJ databases">
        <authorList>
            <person name="Gilroy R."/>
        </authorList>
    </citation>
    <scope>NUCLEOTIDE SEQUENCE</scope>
    <source>
        <strain evidence="18">ChiSjej5B23-6657</strain>
    </source>
</reference>
<dbReference type="Pfam" id="PF00270">
    <property type="entry name" value="DEAD"/>
    <property type="match status" value="1"/>
</dbReference>
<reference evidence="18" key="2">
    <citation type="journal article" date="2021" name="PeerJ">
        <title>Extensive microbial diversity within the chicken gut microbiome revealed by metagenomics and culture.</title>
        <authorList>
            <person name="Gilroy R."/>
            <person name="Ravi A."/>
            <person name="Getino M."/>
            <person name="Pursley I."/>
            <person name="Horton D.L."/>
            <person name="Alikhan N.F."/>
            <person name="Baker D."/>
            <person name="Gharbi K."/>
            <person name="Hall N."/>
            <person name="Watson M."/>
            <person name="Adriaenssens E.M."/>
            <person name="Foster-Nyarko E."/>
            <person name="Jarju S."/>
            <person name="Secka A."/>
            <person name="Antonio M."/>
            <person name="Oren A."/>
            <person name="Chaudhuri R.R."/>
            <person name="La Ragione R."/>
            <person name="Hildebrand F."/>
            <person name="Pallen M.J."/>
        </authorList>
    </citation>
    <scope>NUCLEOTIDE SEQUENCE</scope>
    <source>
        <strain evidence="18">ChiSjej5B23-6657</strain>
    </source>
</reference>
<dbReference type="Pfam" id="PF00271">
    <property type="entry name" value="Helicase_C"/>
    <property type="match status" value="1"/>
</dbReference>
<keyword evidence="3 15" id="KW-0547">Nucleotide-binding</keyword>
<dbReference type="SUPFAM" id="SSF50249">
    <property type="entry name" value="Nucleic acid-binding proteins"/>
    <property type="match status" value="1"/>
</dbReference>
<dbReference type="PANTHER" id="PTHR47964:SF1">
    <property type="entry name" value="ATP-DEPENDENT DNA HELICASE HOMOLOG RECG, CHLOROPLASTIC"/>
    <property type="match status" value="1"/>
</dbReference>
<evidence type="ECO:0000256" key="3">
    <source>
        <dbReference type="ARBA" id="ARBA00022741"/>
    </source>
</evidence>
<evidence type="ECO:0000256" key="6">
    <source>
        <dbReference type="ARBA" id="ARBA00022806"/>
    </source>
</evidence>
<feature type="domain" description="Helicase ATP-binding" evidence="16">
    <location>
        <begin position="277"/>
        <end position="441"/>
    </location>
</feature>
<dbReference type="GO" id="GO:0016787">
    <property type="term" value="F:hydrolase activity"/>
    <property type="evidence" value="ECO:0007669"/>
    <property type="project" value="UniProtKB-KW"/>
</dbReference>
<dbReference type="NCBIfam" id="NF008168">
    <property type="entry name" value="PRK10917.2-2"/>
    <property type="match status" value="1"/>
</dbReference>
<dbReference type="InterPro" id="IPR033454">
    <property type="entry name" value="RecG_wedge"/>
</dbReference>
<gene>
    <name evidence="18" type="primary">recG</name>
    <name evidence="18" type="ORF">IAA55_11215</name>
</gene>
<dbReference type="PANTHER" id="PTHR47964">
    <property type="entry name" value="ATP-DEPENDENT DNA HELICASE HOMOLOG RECG, CHLOROPLASTIC"/>
    <property type="match status" value="1"/>
</dbReference>
<dbReference type="InterPro" id="IPR001650">
    <property type="entry name" value="Helicase_C-like"/>
</dbReference>
<evidence type="ECO:0000256" key="11">
    <source>
        <dbReference type="ARBA" id="ARBA00023235"/>
    </source>
</evidence>
<evidence type="ECO:0000256" key="10">
    <source>
        <dbReference type="ARBA" id="ARBA00023204"/>
    </source>
</evidence>
<evidence type="ECO:0000256" key="8">
    <source>
        <dbReference type="ARBA" id="ARBA00023125"/>
    </source>
</evidence>
<dbReference type="InterPro" id="IPR047112">
    <property type="entry name" value="RecG/Mfd"/>
</dbReference>
<evidence type="ECO:0000256" key="1">
    <source>
        <dbReference type="ARBA" id="ARBA00007504"/>
    </source>
</evidence>
<protein>
    <recommendedName>
        <fullName evidence="2 15">ATP-dependent DNA helicase RecG</fullName>
        <ecNumber evidence="13 15">5.6.2.4</ecNumber>
    </recommendedName>
</protein>
<keyword evidence="10 15" id="KW-0234">DNA repair</keyword>
<dbReference type="SUPFAM" id="SSF52540">
    <property type="entry name" value="P-loop containing nucleoside triphosphate hydrolases"/>
    <property type="match status" value="1"/>
</dbReference>
<dbReference type="SMART" id="SM00490">
    <property type="entry name" value="HELICc"/>
    <property type="match status" value="1"/>
</dbReference>
<dbReference type="Proteomes" id="UP000823912">
    <property type="component" value="Unassembled WGS sequence"/>
</dbReference>